<feature type="compositionally biased region" description="Acidic residues" evidence="1">
    <location>
        <begin position="55"/>
        <end position="67"/>
    </location>
</feature>
<sequence length="499" mass="52929">MNGLASGVGLASESIQHHKEKKRVQRQQVEQQPETTERVISQDVLSQSKVMPKDDNEEEWELDDAQEELSRDTYQSPSPPSTPEKIPALADNFIRNHPLPVYPESSSQTARLPLPIVLTQRRPKARDRGFIKAYAPILEDVGIDQAAFLGFIDKLNKAVEPSPWIQAINLAGFAAQNVPLAVSMAISVALKLTADAASEVHSRSKTNSFLDKVNQEYFMPRGTIAIIMTWKPQDPAALTTVDFDLGATVANASTAGNQGAFAKFQSRMKSSAAATSFEFPETAPLIFPTLDKIVSSKSDDPNAETKKKNIVKRGGGFVGDYLDRRAVAQWAGENPDSTLANAAPKPEFRSRYADPNHPASSGDPLAFITGGAISSNVLRQTALGGGTGGGSDRGGSGRGGLGRGGFGRGSIMEGRYAGMERRGLDRGVQGTRGPEGSGPGVSYGGQGLASLGGGIGGSGIGPLSLIGGVKKLLQKDVLYLVVVSLPTEMEKPVFVADSE</sequence>
<reference evidence="2 3" key="1">
    <citation type="journal article" date="2023" name="PLoS ONE">
        <title>Cytospora paraplurivora sp. nov. isolated from orchards with fruit tree decline syndrome in Ontario, Canada.</title>
        <authorList>
            <person name="Ilyukhin E."/>
            <person name="Nguyen H.D.T."/>
            <person name="Castle A.J."/>
            <person name="Ellouze W."/>
        </authorList>
    </citation>
    <scope>NUCLEOTIDE SEQUENCE [LARGE SCALE GENOMIC DNA]</scope>
    <source>
        <strain evidence="2 3">FDS-564</strain>
    </source>
</reference>
<dbReference type="EMBL" id="JAJSPL020000002">
    <property type="protein sequence ID" value="KAK7748922.1"/>
    <property type="molecule type" value="Genomic_DNA"/>
</dbReference>
<dbReference type="PANTHER" id="PTHR38887:SF1">
    <property type="entry name" value="RAS MODIFICATION PROTEIN ERF4"/>
    <property type="match status" value="1"/>
</dbReference>
<evidence type="ECO:0000313" key="2">
    <source>
        <dbReference type="EMBL" id="KAK7748922.1"/>
    </source>
</evidence>
<feature type="region of interest" description="Disordered" evidence="1">
    <location>
        <begin position="383"/>
        <end position="407"/>
    </location>
</feature>
<feature type="region of interest" description="Disordered" evidence="1">
    <location>
        <begin position="1"/>
        <end position="84"/>
    </location>
</feature>
<keyword evidence="3" id="KW-1185">Reference proteome</keyword>
<organism evidence="2 3">
    <name type="scientific">Cytospora paraplurivora</name>
    <dbReference type="NCBI Taxonomy" id="2898453"/>
    <lineage>
        <taxon>Eukaryota</taxon>
        <taxon>Fungi</taxon>
        <taxon>Dikarya</taxon>
        <taxon>Ascomycota</taxon>
        <taxon>Pezizomycotina</taxon>
        <taxon>Sordariomycetes</taxon>
        <taxon>Sordariomycetidae</taxon>
        <taxon>Diaporthales</taxon>
        <taxon>Cytosporaceae</taxon>
        <taxon>Cytospora</taxon>
    </lineage>
</organism>
<gene>
    <name evidence="2" type="ORF">SLS53_000947</name>
</gene>
<evidence type="ECO:0000256" key="1">
    <source>
        <dbReference type="SAM" id="MobiDB-lite"/>
    </source>
</evidence>
<protein>
    <submittedName>
        <fullName evidence="2">Uncharacterized protein</fullName>
    </submittedName>
</protein>
<comment type="caution">
    <text evidence="2">The sequence shown here is derived from an EMBL/GenBank/DDBJ whole genome shotgun (WGS) entry which is preliminary data.</text>
</comment>
<feature type="region of interest" description="Disordered" evidence="1">
    <location>
        <begin position="420"/>
        <end position="441"/>
    </location>
</feature>
<dbReference type="PANTHER" id="PTHR38887">
    <property type="entry name" value="CHROMOSOME 21, WHOLE GENOME SHOTGUN SEQUENCE"/>
    <property type="match status" value="1"/>
</dbReference>
<evidence type="ECO:0000313" key="3">
    <source>
        <dbReference type="Proteomes" id="UP001320245"/>
    </source>
</evidence>
<dbReference type="InterPro" id="IPR053221">
    <property type="entry name" value="Burnettramic_acid_biosynth"/>
</dbReference>
<proteinExistence type="predicted"/>
<dbReference type="AlphaFoldDB" id="A0AAN9YNI2"/>
<accession>A0AAN9YNI2</accession>
<dbReference type="Proteomes" id="UP001320245">
    <property type="component" value="Unassembled WGS sequence"/>
</dbReference>
<name>A0AAN9YNI2_9PEZI</name>